<dbReference type="InterPro" id="IPR025392">
    <property type="entry name" value="DUF4124"/>
</dbReference>
<feature type="signal peptide" evidence="2">
    <location>
        <begin position="1"/>
        <end position="16"/>
    </location>
</feature>
<feature type="domain" description="DUF4124" evidence="3">
    <location>
        <begin position="5"/>
        <end position="61"/>
    </location>
</feature>
<accession>A0ABT3TCK6</accession>
<dbReference type="Proteomes" id="UP001143362">
    <property type="component" value="Unassembled WGS sequence"/>
</dbReference>
<feature type="compositionally biased region" description="Basic and acidic residues" evidence="1">
    <location>
        <begin position="85"/>
        <end position="100"/>
    </location>
</feature>
<reference evidence="4" key="1">
    <citation type="submission" date="2019-02" db="EMBL/GenBank/DDBJ databases">
        <authorList>
            <person name="Li S.-H."/>
        </authorList>
    </citation>
    <scope>NUCLEOTIDE SEQUENCE</scope>
    <source>
        <strain evidence="4">IMCC14734</strain>
    </source>
</reference>
<feature type="region of interest" description="Disordered" evidence="1">
    <location>
        <begin position="59"/>
        <end position="100"/>
    </location>
</feature>
<proteinExistence type="predicted"/>
<gene>
    <name evidence="4" type="ORF">EYC98_01675</name>
</gene>
<keyword evidence="5" id="KW-1185">Reference proteome</keyword>
<evidence type="ECO:0000313" key="5">
    <source>
        <dbReference type="Proteomes" id="UP001143362"/>
    </source>
</evidence>
<organism evidence="4 5">
    <name type="scientific">Candidatus Litorirhabdus singularis</name>
    <dbReference type="NCBI Taxonomy" id="2518993"/>
    <lineage>
        <taxon>Bacteria</taxon>
        <taxon>Pseudomonadati</taxon>
        <taxon>Pseudomonadota</taxon>
        <taxon>Gammaproteobacteria</taxon>
        <taxon>Cellvibrionales</taxon>
        <taxon>Halieaceae</taxon>
        <taxon>Candidatus Litorirhabdus</taxon>
    </lineage>
</organism>
<dbReference type="Pfam" id="PF13511">
    <property type="entry name" value="DUF4124"/>
    <property type="match status" value="1"/>
</dbReference>
<dbReference type="EMBL" id="SHNN01000001">
    <property type="protein sequence ID" value="MCX2979565.1"/>
    <property type="molecule type" value="Genomic_DNA"/>
</dbReference>
<protein>
    <submittedName>
        <fullName evidence="4">DUF4124 domain-containing protein</fullName>
    </submittedName>
</protein>
<evidence type="ECO:0000256" key="2">
    <source>
        <dbReference type="SAM" id="SignalP"/>
    </source>
</evidence>
<comment type="caution">
    <text evidence="4">The sequence shown here is derived from an EMBL/GenBank/DDBJ whole genome shotgun (WGS) entry which is preliminary data.</text>
</comment>
<feature type="chain" id="PRO_5047294377" evidence="2">
    <location>
        <begin position="17"/>
        <end position="151"/>
    </location>
</feature>
<evidence type="ECO:0000313" key="4">
    <source>
        <dbReference type="EMBL" id="MCX2979565.1"/>
    </source>
</evidence>
<evidence type="ECO:0000256" key="1">
    <source>
        <dbReference type="SAM" id="MobiDB-lite"/>
    </source>
</evidence>
<sequence>MKWFLLLIVLALPCQAEIFKWVDENGKTHFGDRVPEQYQEKADNVEVNIRQPTAAEIAEAEQRNSAMSSSRQSMESSSRSTRSSKTTDRDIVKQHEKKYDSDYDRQMAEYNASKSCYAGCQVRTPKSPLVGGTFLDNSNCGHCKSVKKPSR</sequence>
<dbReference type="RefSeq" id="WP_279243565.1">
    <property type="nucleotide sequence ID" value="NZ_SHNN01000001.1"/>
</dbReference>
<evidence type="ECO:0000259" key="3">
    <source>
        <dbReference type="Pfam" id="PF13511"/>
    </source>
</evidence>
<feature type="compositionally biased region" description="Low complexity" evidence="1">
    <location>
        <begin position="63"/>
        <end position="84"/>
    </location>
</feature>
<keyword evidence="2" id="KW-0732">Signal</keyword>
<name>A0ABT3TCK6_9GAMM</name>